<dbReference type="AlphaFoldDB" id="A0A839R2K6"/>
<proteinExistence type="predicted"/>
<protein>
    <submittedName>
        <fullName evidence="2">Uncharacterized protein</fullName>
    </submittedName>
</protein>
<dbReference type="Proteomes" id="UP000568050">
    <property type="component" value="Unassembled WGS sequence"/>
</dbReference>
<reference evidence="2 3" key="1">
    <citation type="submission" date="2020-08" db="EMBL/GenBank/DDBJ databases">
        <title>Sequencing the genomes of 1000 actinobacteria strains.</title>
        <authorList>
            <person name="Klenk H.-P."/>
        </authorList>
    </citation>
    <scope>NUCLEOTIDE SEQUENCE [LARGE SCALE GENOMIC DNA]</scope>
    <source>
        <strain evidence="2 3">DSM 23040</strain>
    </source>
</reference>
<evidence type="ECO:0000313" key="2">
    <source>
        <dbReference type="EMBL" id="MBB3023176.1"/>
    </source>
</evidence>
<comment type="caution">
    <text evidence="2">The sequence shown here is derived from an EMBL/GenBank/DDBJ whole genome shotgun (WGS) entry which is preliminary data.</text>
</comment>
<keyword evidence="1" id="KW-0812">Transmembrane</keyword>
<evidence type="ECO:0000256" key="1">
    <source>
        <dbReference type="SAM" id="Phobius"/>
    </source>
</evidence>
<accession>A0A839R2K6</accession>
<name>A0A839R2K6_9MICO</name>
<feature type="transmembrane region" description="Helical" evidence="1">
    <location>
        <begin position="149"/>
        <end position="173"/>
    </location>
</feature>
<evidence type="ECO:0000313" key="3">
    <source>
        <dbReference type="Proteomes" id="UP000568050"/>
    </source>
</evidence>
<keyword evidence="3" id="KW-1185">Reference proteome</keyword>
<sequence>MSTAVPADPLAPANAGAVIRRARTTQVIARIALIAAVVTAVCVTVYRSILPVVAAGLSPVMRDPNEVVPTVLVITAVLFVLLGLLTGLTVVALDVVLLVRGPGRVRAWAAASLVLVLFSGLVNLGRLVADIDGEGTSLPGPGASEAERLGMVIGIILARLLFIALPLFLAAAANALAARAARRDVTAGRALPTSTPAAPARPAEGARA</sequence>
<organism evidence="2 3">
    <name type="scientific">Helcobacillus massiliensis</name>
    <dbReference type="NCBI Taxonomy" id="521392"/>
    <lineage>
        <taxon>Bacteria</taxon>
        <taxon>Bacillati</taxon>
        <taxon>Actinomycetota</taxon>
        <taxon>Actinomycetes</taxon>
        <taxon>Micrococcales</taxon>
        <taxon>Dermabacteraceae</taxon>
        <taxon>Helcobacillus</taxon>
    </lineage>
</organism>
<gene>
    <name evidence="2" type="ORF">FHX50_001461</name>
</gene>
<feature type="transmembrane region" description="Helical" evidence="1">
    <location>
        <begin position="27"/>
        <end position="50"/>
    </location>
</feature>
<dbReference type="EMBL" id="JACHWP010000003">
    <property type="protein sequence ID" value="MBB3023176.1"/>
    <property type="molecule type" value="Genomic_DNA"/>
</dbReference>
<keyword evidence="1" id="KW-0472">Membrane</keyword>
<feature type="transmembrane region" description="Helical" evidence="1">
    <location>
        <begin position="70"/>
        <end position="96"/>
    </location>
</feature>
<feature type="transmembrane region" description="Helical" evidence="1">
    <location>
        <begin position="108"/>
        <end position="129"/>
    </location>
</feature>
<dbReference type="RefSeq" id="WP_183376131.1">
    <property type="nucleotide sequence ID" value="NZ_CBCSFZ010000006.1"/>
</dbReference>
<keyword evidence="1" id="KW-1133">Transmembrane helix</keyword>